<sequence>MSLGRTFTLPTGKQIPALGFGTFASEGSPGETYNAVLCALRTDYRHLDCAWFYNNESEIGSAIRDFLRERSDVRREDLFITTKVWNHLHEPDEMSWSFEQSLEKLGLEYVDLYLIHWPIAAERGEDWEPKIGPDGKYIIKKSLTEDPAPTWRAMEELYTAGRARAIGVSNWTIPRLQHLLKVEIHPFLPNTHLLGFCKANNILLCAYSPLGLQGQVPTTGERVSENPTLIEAASKGRHTLAQTLIAWGIKRGYAVIPKSGNPGRIASNFEDYEMGEEEFDMIKRVAEGRATRFVNMRNTFGYDVWANGEE</sequence>
<dbReference type="PIRSF" id="PIRSF000097">
    <property type="entry name" value="AKR"/>
    <property type="match status" value="1"/>
</dbReference>
<keyword evidence="1" id="KW-0560">Oxidoreductase</keyword>
<dbReference type="PRINTS" id="PR00069">
    <property type="entry name" value="ALDKETRDTASE"/>
</dbReference>
<feature type="site" description="Lowers pKa of active site Tyr" evidence="4">
    <location>
        <position position="83"/>
    </location>
</feature>
<dbReference type="Gene3D" id="3.20.20.100">
    <property type="entry name" value="NADP-dependent oxidoreductase domain"/>
    <property type="match status" value="1"/>
</dbReference>
<dbReference type="PANTHER" id="PTHR11732">
    <property type="entry name" value="ALDO/KETO REDUCTASE"/>
    <property type="match status" value="1"/>
</dbReference>
<evidence type="ECO:0000256" key="3">
    <source>
        <dbReference type="PIRSR" id="PIRSR000097-2"/>
    </source>
</evidence>
<dbReference type="InterPro" id="IPR020471">
    <property type="entry name" value="AKR"/>
</dbReference>
<protein>
    <submittedName>
        <fullName evidence="6">Glycerol dehydrogenase</fullName>
    </submittedName>
</protein>
<evidence type="ECO:0000313" key="6">
    <source>
        <dbReference type="EMBL" id="RPA97331.1"/>
    </source>
</evidence>
<proteinExistence type="predicted"/>
<evidence type="ECO:0000256" key="4">
    <source>
        <dbReference type="PIRSR" id="PIRSR000097-3"/>
    </source>
</evidence>
<dbReference type="STRING" id="1336337.A0A3N4JKS5"/>
<evidence type="ECO:0000256" key="1">
    <source>
        <dbReference type="ARBA" id="ARBA00023002"/>
    </source>
</evidence>
<dbReference type="InterPro" id="IPR023210">
    <property type="entry name" value="NADP_OxRdtase_dom"/>
</dbReference>
<accession>A0A3N4JKS5</accession>
<name>A0A3N4JKS5_9PEZI</name>
<dbReference type="Pfam" id="PF00248">
    <property type="entry name" value="Aldo_ket_red"/>
    <property type="match status" value="1"/>
</dbReference>
<dbReference type="Proteomes" id="UP000276215">
    <property type="component" value="Unassembled WGS sequence"/>
</dbReference>
<evidence type="ECO:0000256" key="2">
    <source>
        <dbReference type="PIRSR" id="PIRSR000097-1"/>
    </source>
</evidence>
<dbReference type="GO" id="GO:0016491">
    <property type="term" value="F:oxidoreductase activity"/>
    <property type="evidence" value="ECO:0007669"/>
    <property type="project" value="UniProtKB-KW"/>
</dbReference>
<evidence type="ECO:0000313" key="7">
    <source>
        <dbReference type="Proteomes" id="UP000276215"/>
    </source>
</evidence>
<dbReference type="OrthoDB" id="416253at2759"/>
<dbReference type="SUPFAM" id="SSF51430">
    <property type="entry name" value="NAD(P)-linked oxidoreductase"/>
    <property type="match status" value="1"/>
</dbReference>
<feature type="active site" description="Proton donor" evidence="2">
    <location>
        <position position="53"/>
    </location>
</feature>
<organism evidence="6 7">
    <name type="scientific">Choiromyces venosus 120613-1</name>
    <dbReference type="NCBI Taxonomy" id="1336337"/>
    <lineage>
        <taxon>Eukaryota</taxon>
        <taxon>Fungi</taxon>
        <taxon>Dikarya</taxon>
        <taxon>Ascomycota</taxon>
        <taxon>Pezizomycotina</taxon>
        <taxon>Pezizomycetes</taxon>
        <taxon>Pezizales</taxon>
        <taxon>Tuberaceae</taxon>
        <taxon>Choiromyces</taxon>
    </lineage>
</organism>
<dbReference type="EMBL" id="ML120405">
    <property type="protein sequence ID" value="RPA97331.1"/>
    <property type="molecule type" value="Genomic_DNA"/>
</dbReference>
<dbReference type="AlphaFoldDB" id="A0A3N4JKS5"/>
<feature type="binding site" evidence="3">
    <location>
        <position position="116"/>
    </location>
    <ligand>
        <name>substrate</name>
    </ligand>
</feature>
<evidence type="ECO:0000259" key="5">
    <source>
        <dbReference type="Pfam" id="PF00248"/>
    </source>
</evidence>
<feature type="domain" description="NADP-dependent oxidoreductase" evidence="5">
    <location>
        <begin position="18"/>
        <end position="286"/>
    </location>
</feature>
<gene>
    <name evidence="6" type="ORF">L873DRAFT_1836403</name>
</gene>
<dbReference type="InterPro" id="IPR036812">
    <property type="entry name" value="NAD(P)_OxRdtase_dom_sf"/>
</dbReference>
<keyword evidence="7" id="KW-1185">Reference proteome</keyword>
<reference evidence="6 7" key="1">
    <citation type="journal article" date="2018" name="Nat. Ecol. Evol.">
        <title>Pezizomycetes genomes reveal the molecular basis of ectomycorrhizal truffle lifestyle.</title>
        <authorList>
            <person name="Murat C."/>
            <person name="Payen T."/>
            <person name="Noel B."/>
            <person name="Kuo A."/>
            <person name="Morin E."/>
            <person name="Chen J."/>
            <person name="Kohler A."/>
            <person name="Krizsan K."/>
            <person name="Balestrini R."/>
            <person name="Da Silva C."/>
            <person name="Montanini B."/>
            <person name="Hainaut M."/>
            <person name="Levati E."/>
            <person name="Barry K.W."/>
            <person name="Belfiori B."/>
            <person name="Cichocki N."/>
            <person name="Clum A."/>
            <person name="Dockter R.B."/>
            <person name="Fauchery L."/>
            <person name="Guy J."/>
            <person name="Iotti M."/>
            <person name="Le Tacon F."/>
            <person name="Lindquist E.A."/>
            <person name="Lipzen A."/>
            <person name="Malagnac F."/>
            <person name="Mello A."/>
            <person name="Molinier V."/>
            <person name="Miyauchi S."/>
            <person name="Poulain J."/>
            <person name="Riccioni C."/>
            <person name="Rubini A."/>
            <person name="Sitrit Y."/>
            <person name="Splivallo R."/>
            <person name="Traeger S."/>
            <person name="Wang M."/>
            <person name="Zifcakova L."/>
            <person name="Wipf D."/>
            <person name="Zambonelli A."/>
            <person name="Paolocci F."/>
            <person name="Nowrousian M."/>
            <person name="Ottonello S."/>
            <person name="Baldrian P."/>
            <person name="Spatafora J.W."/>
            <person name="Henrissat B."/>
            <person name="Nagy L.G."/>
            <person name="Aury J.M."/>
            <person name="Wincker P."/>
            <person name="Grigoriev I.V."/>
            <person name="Bonfante P."/>
            <person name="Martin F.M."/>
        </authorList>
    </citation>
    <scope>NUCLEOTIDE SEQUENCE [LARGE SCALE GENOMIC DNA]</scope>
    <source>
        <strain evidence="6 7">120613-1</strain>
    </source>
</reference>